<evidence type="ECO:0000256" key="6">
    <source>
        <dbReference type="ARBA" id="ARBA00023157"/>
    </source>
</evidence>
<dbReference type="GO" id="GO:0016020">
    <property type="term" value="C:membrane"/>
    <property type="evidence" value="ECO:0007669"/>
    <property type="project" value="UniProtKB-SubCell"/>
</dbReference>
<keyword evidence="2 10" id="KW-0812">Transmembrane</keyword>
<dbReference type="InterPro" id="IPR000276">
    <property type="entry name" value="GPCR_Rhodpsn"/>
</dbReference>
<keyword evidence="7" id="KW-0675">Receptor</keyword>
<evidence type="ECO:0000259" key="11">
    <source>
        <dbReference type="PROSITE" id="PS50262"/>
    </source>
</evidence>
<dbReference type="SUPFAM" id="SSF81321">
    <property type="entry name" value="Family A G protein-coupled receptor-like"/>
    <property type="match status" value="1"/>
</dbReference>
<feature type="transmembrane region" description="Helical" evidence="10">
    <location>
        <begin position="56"/>
        <end position="80"/>
    </location>
</feature>
<keyword evidence="6" id="KW-1015">Disulfide bond</keyword>
<name>A0A979F8D8_ICTPU</name>
<evidence type="ECO:0000256" key="1">
    <source>
        <dbReference type="ARBA" id="ARBA00004141"/>
    </source>
</evidence>
<evidence type="ECO:0000256" key="9">
    <source>
        <dbReference type="ARBA" id="ARBA00023224"/>
    </source>
</evidence>
<reference evidence="13" key="2">
    <citation type="submission" date="2025-08" db="UniProtKB">
        <authorList>
            <consortium name="RefSeq"/>
        </authorList>
    </citation>
    <scope>IDENTIFICATION</scope>
    <source>
        <tissue evidence="13">Blood</tissue>
    </source>
</reference>
<dbReference type="FunFam" id="1.20.1070.10:FF:000219">
    <property type="entry name" value="Opsin 5-like 2"/>
    <property type="match status" value="1"/>
</dbReference>
<feature type="transmembrane region" description="Helical" evidence="10">
    <location>
        <begin position="134"/>
        <end position="154"/>
    </location>
</feature>
<feature type="transmembrane region" description="Helical" evidence="10">
    <location>
        <begin position="181"/>
        <end position="209"/>
    </location>
</feature>
<dbReference type="PANTHER" id="PTHR24240">
    <property type="entry name" value="OPSIN"/>
    <property type="match status" value="1"/>
</dbReference>
<dbReference type="KEGG" id="ipu:108275564"/>
<dbReference type="RefSeq" id="XP_047016466.2">
    <property type="nucleotide sequence ID" value="XM_047160510.2"/>
</dbReference>
<evidence type="ECO:0000256" key="5">
    <source>
        <dbReference type="ARBA" id="ARBA00023136"/>
    </source>
</evidence>
<comment type="subcellular location">
    <subcellularLocation>
        <location evidence="1">Membrane</location>
        <topology evidence="1">Multi-pass membrane protein</topology>
    </subcellularLocation>
</comment>
<feature type="transmembrane region" description="Helical" evidence="10">
    <location>
        <begin position="271"/>
        <end position="294"/>
    </location>
</feature>
<keyword evidence="5 10" id="KW-0472">Membrane</keyword>
<evidence type="ECO:0000256" key="2">
    <source>
        <dbReference type="ARBA" id="ARBA00022692"/>
    </source>
</evidence>
<proteinExistence type="predicted"/>
<dbReference type="Proteomes" id="UP000221080">
    <property type="component" value="Chromosome 15"/>
</dbReference>
<dbReference type="OrthoDB" id="2101615at2759"/>
<feature type="transmembrane region" description="Helical" evidence="10">
    <location>
        <begin position="92"/>
        <end position="122"/>
    </location>
</feature>
<feature type="transmembrane region" description="Helical" evidence="10">
    <location>
        <begin position="235"/>
        <end position="259"/>
    </location>
</feature>
<dbReference type="GO" id="GO:0007601">
    <property type="term" value="P:visual perception"/>
    <property type="evidence" value="ECO:0007669"/>
    <property type="project" value="InterPro"/>
</dbReference>
<dbReference type="InterPro" id="IPR050125">
    <property type="entry name" value="GPCR_opsins"/>
</dbReference>
<organism evidence="12 13">
    <name type="scientific">Ictalurus punctatus</name>
    <name type="common">Channel catfish</name>
    <name type="synonym">Silurus punctatus</name>
    <dbReference type="NCBI Taxonomy" id="7998"/>
    <lineage>
        <taxon>Eukaryota</taxon>
        <taxon>Metazoa</taxon>
        <taxon>Chordata</taxon>
        <taxon>Craniata</taxon>
        <taxon>Vertebrata</taxon>
        <taxon>Euteleostomi</taxon>
        <taxon>Actinopterygii</taxon>
        <taxon>Neopterygii</taxon>
        <taxon>Teleostei</taxon>
        <taxon>Ostariophysi</taxon>
        <taxon>Siluriformes</taxon>
        <taxon>Ictaluridae</taxon>
        <taxon>Ictalurus</taxon>
    </lineage>
</organism>
<feature type="transmembrane region" description="Helical" evidence="10">
    <location>
        <begin position="20"/>
        <end position="44"/>
    </location>
</feature>
<dbReference type="PRINTS" id="PR00237">
    <property type="entry name" value="GPCRRHODOPSN"/>
</dbReference>
<evidence type="ECO:0000256" key="3">
    <source>
        <dbReference type="ARBA" id="ARBA00022989"/>
    </source>
</evidence>
<dbReference type="Gene3D" id="1.20.1070.10">
    <property type="entry name" value="Rhodopsin 7-helix transmembrane proteins"/>
    <property type="match status" value="1"/>
</dbReference>
<evidence type="ECO:0000313" key="13">
    <source>
        <dbReference type="RefSeq" id="XP_047016466.2"/>
    </source>
</evidence>
<evidence type="ECO:0000313" key="12">
    <source>
        <dbReference type="Proteomes" id="UP000221080"/>
    </source>
</evidence>
<keyword evidence="8" id="KW-0325">Glycoprotein</keyword>
<keyword evidence="4" id="KW-0297">G-protein coupled receptor</keyword>
<dbReference type="AlphaFoldDB" id="A0A979F8D8"/>
<dbReference type="GO" id="GO:0004930">
    <property type="term" value="F:G protein-coupled receptor activity"/>
    <property type="evidence" value="ECO:0007669"/>
    <property type="project" value="UniProtKB-KW"/>
</dbReference>
<protein>
    <submittedName>
        <fullName evidence="13">Opsin 7, group member b</fullName>
    </submittedName>
</protein>
<dbReference type="GeneID" id="108275564"/>
<dbReference type="PRINTS" id="PR01244">
    <property type="entry name" value="PEROPSIN"/>
</dbReference>
<keyword evidence="3 10" id="KW-1133">Transmembrane helix</keyword>
<keyword evidence="12" id="KW-1185">Reference proteome</keyword>
<feature type="domain" description="G-protein coupled receptors family 1 profile" evidence="11">
    <location>
        <begin position="35"/>
        <end position="291"/>
    </location>
</feature>
<evidence type="ECO:0000256" key="8">
    <source>
        <dbReference type="ARBA" id="ARBA00023180"/>
    </source>
</evidence>
<evidence type="ECO:0000256" key="4">
    <source>
        <dbReference type="ARBA" id="ARBA00023040"/>
    </source>
</evidence>
<dbReference type="PROSITE" id="PS50262">
    <property type="entry name" value="G_PROTEIN_RECEP_F1_2"/>
    <property type="match status" value="1"/>
</dbReference>
<gene>
    <name evidence="13" type="primary">opn7b</name>
</gene>
<dbReference type="InterPro" id="IPR017452">
    <property type="entry name" value="GPCR_Rhodpsn_7TM"/>
</dbReference>
<dbReference type="CTD" id="100332167"/>
<keyword evidence="9" id="KW-0807">Transducer</keyword>
<accession>A0A979F8D8</accession>
<evidence type="ECO:0000256" key="7">
    <source>
        <dbReference type="ARBA" id="ARBA00023170"/>
    </source>
</evidence>
<sequence>MGNASETSLISKISKDHDFLLGIIYTIFGVFSLTGNTVLLLVAYQKKSSLKPAEFFIVNLSVSDLGMTVSLFPFAISSAFSHRWLFTKSVCLCYAFCGVLFGLCSLSNLTVLSSVCWFKVCCPNYGNKFSSSHALLLVVGVWCYSAIFAVGPLSGWGQYSYEPYGTACCIDWFAPHDSLLAMSYIICLFFFCYIVPCTIIFLSYTFILVTVRGSRQAIQQHVSPRNKIVDAQTRVIKLFVAVCIGFLLAWSPYAAVSMWAVFVNPDAVPPIAFATAAVFAKSSTLYNPLVYLGFKRNFRRSLRRRAQTLCSCPCRPKMARKNADKENCSGPHKNHRPCRYCLDHTSAHCLDIMPQRTVRILTGCTNSEVAVSQMSNEMQSDFL</sequence>
<evidence type="ECO:0000256" key="10">
    <source>
        <dbReference type="SAM" id="Phobius"/>
    </source>
</evidence>
<dbReference type="Pfam" id="PF00001">
    <property type="entry name" value="7tm_1"/>
    <property type="match status" value="1"/>
</dbReference>
<reference evidence="12" key="1">
    <citation type="journal article" date="2016" name="Nat. Commun.">
        <title>The channel catfish genome sequence provides insights into the evolution of scale formation in teleosts.</title>
        <authorList>
            <person name="Liu Z."/>
            <person name="Liu S."/>
            <person name="Yao J."/>
            <person name="Bao L."/>
            <person name="Zhang J."/>
            <person name="Li Y."/>
            <person name="Jiang C."/>
            <person name="Sun L."/>
            <person name="Wang R."/>
            <person name="Zhang Y."/>
            <person name="Zhou T."/>
            <person name="Zeng Q."/>
            <person name="Fu Q."/>
            <person name="Gao S."/>
            <person name="Li N."/>
            <person name="Koren S."/>
            <person name="Jiang Y."/>
            <person name="Zimin A."/>
            <person name="Xu P."/>
            <person name="Phillippy A.M."/>
            <person name="Geng X."/>
            <person name="Song L."/>
            <person name="Sun F."/>
            <person name="Li C."/>
            <person name="Wang X."/>
            <person name="Chen A."/>
            <person name="Jin Y."/>
            <person name="Yuan Z."/>
            <person name="Yang Y."/>
            <person name="Tan S."/>
            <person name="Peatman E."/>
            <person name="Lu J."/>
            <person name="Qin Z."/>
            <person name="Dunham R."/>
            <person name="Li Z."/>
            <person name="Sonstegard T."/>
            <person name="Feng J."/>
            <person name="Danzmann R.G."/>
            <person name="Schroeder S."/>
            <person name="Scheffler B."/>
            <person name="Duke M.V."/>
            <person name="Ballard L."/>
            <person name="Kucuktas H."/>
            <person name="Kaltenboeck L."/>
            <person name="Liu H."/>
            <person name="Armbruster J."/>
            <person name="Xie Y."/>
            <person name="Kirby M.L."/>
            <person name="Tian Y."/>
            <person name="Flanagan M.E."/>
            <person name="Mu W."/>
            <person name="Waldbieser G.C."/>
        </authorList>
    </citation>
    <scope>NUCLEOTIDE SEQUENCE [LARGE SCALE GENOMIC DNA]</scope>
    <source>
        <strain evidence="12">SDA103</strain>
    </source>
</reference>
<dbReference type="CDD" id="cd15074">
    <property type="entry name" value="7tmA_Opsin5_neuropsin"/>
    <property type="match status" value="1"/>
</dbReference>
<dbReference type="OMA" id="MWAAFVN"/>
<dbReference type="InterPro" id="IPR002962">
    <property type="entry name" value="Peropsin"/>
</dbReference>